<feature type="transmembrane region" description="Helical" evidence="1">
    <location>
        <begin position="90"/>
        <end position="109"/>
    </location>
</feature>
<accession>G8TX14</accession>
<proteinExistence type="predicted"/>
<keyword evidence="1" id="KW-1133">Transmembrane helix</keyword>
<name>G8TX14_SULAD</name>
<dbReference type="AlphaFoldDB" id="G8TX14"/>
<dbReference type="EMBL" id="CP003179">
    <property type="protein sequence ID" value="AEW04922.1"/>
    <property type="molecule type" value="Genomic_DNA"/>
</dbReference>
<organism evidence="2 3">
    <name type="scientific">Sulfobacillus acidophilus (strain ATCC 700253 / DSM 10332 / NAL)</name>
    <dbReference type="NCBI Taxonomy" id="679936"/>
    <lineage>
        <taxon>Bacteria</taxon>
        <taxon>Bacillati</taxon>
        <taxon>Bacillota</taxon>
        <taxon>Clostridia</taxon>
        <taxon>Eubacteriales</taxon>
        <taxon>Clostridiales Family XVII. Incertae Sedis</taxon>
        <taxon>Sulfobacillus</taxon>
    </lineage>
</organism>
<dbReference type="HOGENOM" id="CLU_2048510_0_0_9"/>
<keyword evidence="1" id="KW-0812">Transmembrane</keyword>
<feature type="transmembrane region" description="Helical" evidence="1">
    <location>
        <begin position="64"/>
        <end position="84"/>
    </location>
</feature>
<evidence type="ECO:0000313" key="3">
    <source>
        <dbReference type="Proteomes" id="UP000005439"/>
    </source>
</evidence>
<dbReference type="PATRIC" id="fig|679936.5.peg.1491"/>
<feature type="transmembrane region" description="Helical" evidence="1">
    <location>
        <begin position="35"/>
        <end position="52"/>
    </location>
</feature>
<evidence type="ECO:0000313" key="2">
    <source>
        <dbReference type="EMBL" id="AEW04922.1"/>
    </source>
</evidence>
<keyword evidence="3" id="KW-1185">Reference proteome</keyword>
<evidence type="ECO:0000256" key="1">
    <source>
        <dbReference type="SAM" id="Phobius"/>
    </source>
</evidence>
<keyword evidence="1" id="KW-0472">Membrane</keyword>
<dbReference type="STRING" id="679936.Sulac_1425"/>
<feature type="transmembrane region" description="Helical" evidence="1">
    <location>
        <begin position="7"/>
        <end position="23"/>
    </location>
</feature>
<reference evidence="3" key="1">
    <citation type="submission" date="2011-12" db="EMBL/GenBank/DDBJ databases">
        <title>The complete genome of chromosome of Sulfobacillus acidophilus DSM 10332.</title>
        <authorList>
            <person name="Lucas S."/>
            <person name="Han J."/>
            <person name="Lapidus A."/>
            <person name="Bruce D."/>
            <person name="Goodwin L."/>
            <person name="Pitluck S."/>
            <person name="Peters L."/>
            <person name="Kyrpides N."/>
            <person name="Mavromatis K."/>
            <person name="Ivanova N."/>
            <person name="Mikhailova N."/>
            <person name="Chertkov O."/>
            <person name="Saunders E."/>
            <person name="Detter J.C."/>
            <person name="Tapia R."/>
            <person name="Han C."/>
            <person name="Land M."/>
            <person name="Hauser L."/>
            <person name="Markowitz V."/>
            <person name="Cheng J.-F."/>
            <person name="Hugenholtz P."/>
            <person name="Woyke T."/>
            <person name="Wu D."/>
            <person name="Pukall R."/>
            <person name="Gehrich-Schroeter G."/>
            <person name="Schneider S."/>
            <person name="Klenk H.-P."/>
            <person name="Eisen J.A."/>
        </authorList>
    </citation>
    <scope>NUCLEOTIDE SEQUENCE [LARGE SCALE GENOMIC DNA]</scope>
    <source>
        <strain evidence="3">ATCC 700253 / DSM 10332 / NAL</strain>
    </source>
</reference>
<protein>
    <submittedName>
        <fullName evidence="2">Uncharacterized protein</fullName>
    </submittedName>
</protein>
<dbReference type="KEGG" id="sap:Sulac_1425"/>
<gene>
    <name evidence="2" type="ordered locus">Sulac_1425</name>
</gene>
<sequence>MTWVRAFVRLMASAILWWIFIRFVPGTPASPVRDVLGVSAVAALFTLLLLEIPGTHLARGWRFALAWFGTSLVIGLYFLHPWVLNGISWASGWTAFWIGLGTGLAEYGVGTRPTRIRREI</sequence>
<reference evidence="2 3" key="2">
    <citation type="journal article" date="2012" name="Stand. Genomic Sci.">
        <title>Complete genome sequence of the moderately thermophilic mineral-sulfide-oxidizing firmicute Sulfobacillus acidophilus type strain (NAL(T)).</title>
        <authorList>
            <person name="Anderson I."/>
            <person name="Chertkov O."/>
            <person name="Chen A."/>
            <person name="Saunders E."/>
            <person name="Lapidus A."/>
            <person name="Nolan M."/>
            <person name="Lucas S."/>
            <person name="Hammon N."/>
            <person name="Deshpande S."/>
            <person name="Cheng J.F."/>
            <person name="Han C."/>
            <person name="Tapia R."/>
            <person name="Goodwin L.A."/>
            <person name="Pitluck S."/>
            <person name="Liolios K."/>
            <person name="Pagani I."/>
            <person name="Ivanova N."/>
            <person name="Mikhailova N."/>
            <person name="Pati A."/>
            <person name="Palaniappan K."/>
            <person name="Land M."/>
            <person name="Pan C."/>
            <person name="Rohde M."/>
            <person name="Pukall R."/>
            <person name="Goker M."/>
            <person name="Detter J.C."/>
            <person name="Woyke T."/>
            <person name="Bristow J."/>
            <person name="Eisen J.A."/>
            <person name="Markowitz V."/>
            <person name="Hugenholtz P."/>
            <person name="Kyrpides N.C."/>
            <person name="Klenk H.P."/>
            <person name="Mavromatis K."/>
        </authorList>
    </citation>
    <scope>NUCLEOTIDE SEQUENCE [LARGE SCALE GENOMIC DNA]</scope>
    <source>
        <strain evidence="3">ATCC 700253 / DSM 10332 / NAL</strain>
    </source>
</reference>
<dbReference type="Proteomes" id="UP000005439">
    <property type="component" value="Chromosome"/>
</dbReference>